<dbReference type="AlphaFoldDB" id="A0A941CXV0"/>
<evidence type="ECO:0000313" key="3">
    <source>
        <dbReference type="Proteomes" id="UP000622580"/>
    </source>
</evidence>
<proteinExistence type="inferred from homology"/>
<comment type="similarity">
    <text evidence="1">Belongs to the ROK (NagC/XylR) family.</text>
</comment>
<protein>
    <submittedName>
        <fullName evidence="2">ROK family protein</fullName>
    </submittedName>
</protein>
<dbReference type="RefSeq" id="WP_215338525.1">
    <property type="nucleotide sequence ID" value="NZ_JAGSGD010000001.1"/>
</dbReference>
<dbReference type="Pfam" id="PF00480">
    <property type="entry name" value="ROK"/>
    <property type="match status" value="1"/>
</dbReference>
<keyword evidence="3" id="KW-1185">Reference proteome</keyword>
<dbReference type="PROSITE" id="PS01125">
    <property type="entry name" value="ROK"/>
    <property type="match status" value="1"/>
</dbReference>
<dbReference type="PANTHER" id="PTHR18964:SF149">
    <property type="entry name" value="BIFUNCTIONAL UDP-N-ACETYLGLUCOSAMINE 2-EPIMERASE_N-ACETYLMANNOSAMINE KINASE"/>
    <property type="match status" value="1"/>
</dbReference>
<dbReference type="SUPFAM" id="SSF53067">
    <property type="entry name" value="Actin-like ATPase domain"/>
    <property type="match status" value="1"/>
</dbReference>
<evidence type="ECO:0000256" key="1">
    <source>
        <dbReference type="ARBA" id="ARBA00006479"/>
    </source>
</evidence>
<name>A0A941CXV0_9CAUL</name>
<accession>A0A941CXV0</accession>
<sequence>MTRALIAAIETGGTKILCRVAAADDGRQVTVEVPPHRFATTTPKQAVADLVAAIRGAMGPGDALAAVGLASFGPLIVDPGSPDYGLMLPTAKPHWAGFNLRAALAEQLGAPVVLETDVSAAALAEQAAGAGAGLDTVAYVTVGTGIGGGLAIDGRPLKGALHPEVGHLRVHRHPGDTTPCVCPFHDDCAEGMAAGPAIAARLAPGEILQGRPEVQAMVADYLGQLCASLVLAWSPRCIVMGGGLLTTPGLLGQVGGELRRRLGPYVGQVAEPADYLRPPAFTDSGLEGAMILARRAAARG</sequence>
<dbReference type="InterPro" id="IPR049874">
    <property type="entry name" value="ROK_cs"/>
</dbReference>
<dbReference type="PANTHER" id="PTHR18964">
    <property type="entry name" value="ROK (REPRESSOR, ORF, KINASE) FAMILY"/>
    <property type="match status" value="1"/>
</dbReference>
<gene>
    <name evidence="2" type="ORF">JKL49_04555</name>
</gene>
<organism evidence="2 3">
    <name type="scientific">Phenylobacterium glaciei</name>
    <dbReference type="NCBI Taxonomy" id="2803784"/>
    <lineage>
        <taxon>Bacteria</taxon>
        <taxon>Pseudomonadati</taxon>
        <taxon>Pseudomonadota</taxon>
        <taxon>Alphaproteobacteria</taxon>
        <taxon>Caulobacterales</taxon>
        <taxon>Caulobacteraceae</taxon>
        <taxon>Phenylobacterium</taxon>
    </lineage>
</organism>
<dbReference type="InterPro" id="IPR000600">
    <property type="entry name" value="ROK"/>
</dbReference>
<evidence type="ECO:0000313" key="2">
    <source>
        <dbReference type="EMBL" id="MBR7618651.1"/>
    </source>
</evidence>
<reference evidence="2" key="1">
    <citation type="submission" date="2021-04" db="EMBL/GenBank/DDBJ databases">
        <title>Draft genome assembly of strain Phenylobacterium sp. 20VBR1 using MiniION and Illumina platforms.</title>
        <authorList>
            <person name="Thomas F.A."/>
            <person name="Krishnan K.P."/>
            <person name="Sinha R.K."/>
        </authorList>
    </citation>
    <scope>NUCLEOTIDE SEQUENCE</scope>
    <source>
        <strain evidence="2">20VBR1</strain>
    </source>
</reference>
<comment type="caution">
    <text evidence="2">The sequence shown here is derived from an EMBL/GenBank/DDBJ whole genome shotgun (WGS) entry which is preliminary data.</text>
</comment>
<dbReference type="Gene3D" id="3.30.420.40">
    <property type="match status" value="2"/>
</dbReference>
<dbReference type="EMBL" id="JAGSGD010000001">
    <property type="protein sequence ID" value="MBR7618651.1"/>
    <property type="molecule type" value="Genomic_DNA"/>
</dbReference>
<dbReference type="InterPro" id="IPR043129">
    <property type="entry name" value="ATPase_NBD"/>
</dbReference>
<dbReference type="Proteomes" id="UP000622580">
    <property type="component" value="Unassembled WGS sequence"/>
</dbReference>